<dbReference type="InterPro" id="IPR015943">
    <property type="entry name" value="WD40/YVTN_repeat-like_dom_sf"/>
</dbReference>
<dbReference type="InterPro" id="IPR002110">
    <property type="entry name" value="Ankyrin_rpt"/>
</dbReference>
<evidence type="ECO:0000256" key="5">
    <source>
        <dbReference type="PROSITE-ProRule" id="PRU00221"/>
    </source>
</evidence>
<dbReference type="OrthoDB" id="21416at2759"/>
<evidence type="ECO:0000313" key="8">
    <source>
        <dbReference type="EMBL" id="RYP07648.1"/>
    </source>
</evidence>
<feature type="repeat" description="ANK" evidence="4">
    <location>
        <begin position="663"/>
        <end position="687"/>
    </location>
</feature>
<feature type="repeat" description="WD" evidence="5">
    <location>
        <begin position="963"/>
        <end position="1004"/>
    </location>
</feature>
<feature type="domain" description="GPI inositol-deacylase winged helix" evidence="6">
    <location>
        <begin position="335"/>
        <end position="422"/>
    </location>
</feature>
<dbReference type="PROSITE" id="PS50082">
    <property type="entry name" value="WD_REPEATS_2"/>
    <property type="match status" value="4"/>
</dbReference>
<reference evidence="8 9" key="1">
    <citation type="submission" date="2018-06" db="EMBL/GenBank/DDBJ databases">
        <title>Complete Genomes of Monosporascus.</title>
        <authorList>
            <person name="Robinson A.J."/>
            <person name="Natvig D.O."/>
        </authorList>
    </citation>
    <scope>NUCLEOTIDE SEQUENCE [LARGE SCALE GENOMIC DNA]</scope>
    <source>
        <strain evidence="8 9">CBS 110550</strain>
    </source>
</reference>
<dbReference type="SMART" id="SM00320">
    <property type="entry name" value="WD40"/>
    <property type="match status" value="4"/>
</dbReference>
<dbReference type="Pfam" id="PF12796">
    <property type="entry name" value="Ank_2"/>
    <property type="match status" value="2"/>
</dbReference>
<evidence type="ECO:0000256" key="1">
    <source>
        <dbReference type="ARBA" id="ARBA00022574"/>
    </source>
</evidence>
<dbReference type="SUPFAM" id="SSF50998">
    <property type="entry name" value="Quinoprotein alcohol dehydrogenase-like"/>
    <property type="match status" value="1"/>
</dbReference>
<evidence type="ECO:0000256" key="2">
    <source>
        <dbReference type="ARBA" id="ARBA00022737"/>
    </source>
</evidence>
<feature type="domain" description="Nephrocystin 3-like N-terminal" evidence="7">
    <location>
        <begin position="252"/>
        <end position="302"/>
    </location>
</feature>
<feature type="repeat" description="ANK" evidence="4">
    <location>
        <begin position="826"/>
        <end position="850"/>
    </location>
</feature>
<dbReference type="STRING" id="155417.A0A4Q4TLW5"/>
<dbReference type="Pfam" id="PF22939">
    <property type="entry name" value="WHD_GPIID"/>
    <property type="match status" value="1"/>
</dbReference>
<organism evidence="8 9">
    <name type="scientific">Monosporascus ibericus</name>
    <dbReference type="NCBI Taxonomy" id="155417"/>
    <lineage>
        <taxon>Eukaryota</taxon>
        <taxon>Fungi</taxon>
        <taxon>Dikarya</taxon>
        <taxon>Ascomycota</taxon>
        <taxon>Pezizomycotina</taxon>
        <taxon>Sordariomycetes</taxon>
        <taxon>Xylariomycetidae</taxon>
        <taxon>Xylariales</taxon>
        <taxon>Xylariales incertae sedis</taxon>
        <taxon>Monosporascus</taxon>
    </lineage>
</organism>
<keyword evidence="1 5" id="KW-0853">WD repeat</keyword>
<feature type="repeat" description="WD" evidence="5">
    <location>
        <begin position="887"/>
        <end position="921"/>
    </location>
</feature>
<dbReference type="PANTHER" id="PTHR24198:SF165">
    <property type="entry name" value="ANKYRIN REPEAT-CONTAINING PROTEIN-RELATED"/>
    <property type="match status" value="1"/>
</dbReference>
<evidence type="ECO:0000259" key="6">
    <source>
        <dbReference type="Pfam" id="PF22939"/>
    </source>
</evidence>
<dbReference type="Proteomes" id="UP000293360">
    <property type="component" value="Unassembled WGS sequence"/>
</dbReference>
<keyword evidence="9" id="KW-1185">Reference proteome</keyword>
<sequence length="1038" mass="115271">MASRPDNTFNRAVEKFRDSLTEEQKRNFSATNLEDVKSEIQNIQHHLGLEKKLRNLNKVSRFLEAMKQVEQVVNVFLNVHEVVAFIWGPIKLALVVAGTRIDTLERLLDTYVEIGEVIPGLQQYDQLFKNCPAVREILELYLLKRHRTLLSDEKLTAAIAEIQDIRQLAVTRFNEQSVQWNTRFDELSKKLDNRFQELSKQLYEDQEKLAEREAREQQEALRQQRPFIAEKLGPPDYEADQHRASEQRFSASGDWILKDQDFLSWLDPRNPSHRTLFLHGMPGAGMFLYAKVVLDNLMGQGSEAELENELETENFPDGLDSAYVVRVLERPTRSKREAAARILGWITCAARPLRWREIQSRFCINSEQGCCNFKNRRVDSCKILCGSLVEAGQCNWGAGSETEIIVSLVHDTAGKYLIHTGRIRLFEEHTEMAIFCCRYLTSGPFKLGVQERSIRDLALSGYYGFQDYAGAFWHHHIDSVLNLAADLPMQLSEDITRSVFCLLGDYDVMQQTGSTTSDAQPAGTAQQVRKILQELHDNDGQKGSFEERTSAVRRRQDFDLFRILVETAGEQKRPTFLGSSSDPSLTRYIQAAVVNGAAEILKDLLSWYKQNSGAAGDTAWEWVCAENEEGNTLLHIAAGNGDAVILKLLLTTGEVDPYLKNKSGDTPLHWAAQEGHEAIINVLLATGRVDPNSKNESRDNPIHSAVREGHQAVVNVLLATGRVEGEALLHSAAKEGHEAMVSSLLATGKVDPDSKDQFGSTPLHDAASEGHEAIVNTLLATGNVDPSSKNESGGTPLHNAAREGHESIVNILLATGKIHLDLKDQSGSTPLLDAASKGHKAIVNILLATGKVDPNSKNHCGNTPLPSGEELCVLQDDPVDPSGENYIRSVCFSPDGKYLVTGGEDKLIRVWDITSRTIRNTFSDHGQDIYSVHFPGYGRAIASGSGDSAVRVWDFETGRLFRVLSAEDCVMSVAVSPDIKYVAAGLVCTNLRVWNVQTGDLVETLEGAEDHRDSVYSVAFASNGRDLISGNMDKTIKT</sequence>
<feature type="repeat" description="WD" evidence="5">
    <location>
        <begin position="1008"/>
        <end position="1038"/>
    </location>
</feature>
<evidence type="ECO:0000256" key="4">
    <source>
        <dbReference type="PROSITE-ProRule" id="PRU00023"/>
    </source>
</evidence>
<dbReference type="Pfam" id="PF00400">
    <property type="entry name" value="WD40"/>
    <property type="match status" value="3"/>
</dbReference>
<dbReference type="PROSITE" id="PS50294">
    <property type="entry name" value="WD_REPEATS_REGION"/>
    <property type="match status" value="3"/>
</dbReference>
<feature type="repeat" description="ANK" evidence="4">
    <location>
        <begin position="758"/>
        <end position="782"/>
    </location>
</feature>
<dbReference type="InterPro" id="IPR001680">
    <property type="entry name" value="WD40_rpt"/>
</dbReference>
<feature type="repeat" description="ANK" evidence="4">
    <location>
        <begin position="792"/>
        <end position="816"/>
    </location>
</feature>
<feature type="repeat" description="ANK" evidence="4">
    <location>
        <begin position="724"/>
        <end position="757"/>
    </location>
</feature>
<dbReference type="InterPro" id="IPR019775">
    <property type="entry name" value="WD40_repeat_CS"/>
</dbReference>
<dbReference type="Pfam" id="PF24883">
    <property type="entry name" value="NPHP3_N"/>
    <property type="match status" value="1"/>
</dbReference>
<dbReference type="InterPro" id="IPR011047">
    <property type="entry name" value="Quinoprotein_ADH-like_sf"/>
</dbReference>
<keyword evidence="2" id="KW-0677">Repeat</keyword>
<dbReference type="CDD" id="cd00200">
    <property type="entry name" value="WD40"/>
    <property type="match status" value="1"/>
</dbReference>
<feature type="repeat" description="ANK" evidence="4">
    <location>
        <begin position="629"/>
        <end position="653"/>
    </location>
</feature>
<gene>
    <name evidence="8" type="ORF">DL764_002385</name>
</gene>
<dbReference type="InterPro" id="IPR036770">
    <property type="entry name" value="Ankyrin_rpt-contain_sf"/>
</dbReference>
<dbReference type="Gene3D" id="1.25.40.20">
    <property type="entry name" value="Ankyrin repeat-containing domain"/>
    <property type="match status" value="3"/>
</dbReference>
<dbReference type="SUPFAM" id="SSF48403">
    <property type="entry name" value="Ankyrin repeat"/>
    <property type="match status" value="1"/>
</dbReference>
<dbReference type="PROSITE" id="PS50088">
    <property type="entry name" value="ANK_REPEAT"/>
    <property type="match status" value="6"/>
</dbReference>
<dbReference type="AlphaFoldDB" id="A0A4Q4TLW5"/>
<protein>
    <submittedName>
        <fullName evidence="8">Uncharacterized protein</fullName>
    </submittedName>
</protein>
<name>A0A4Q4TLW5_9PEZI</name>
<comment type="caution">
    <text evidence="8">The sequence shown here is derived from an EMBL/GenBank/DDBJ whole genome shotgun (WGS) entry which is preliminary data.</text>
</comment>
<dbReference type="Gene3D" id="2.130.10.10">
    <property type="entry name" value="YVTN repeat-like/Quinoprotein amine dehydrogenase"/>
    <property type="match status" value="1"/>
</dbReference>
<dbReference type="SMART" id="SM00248">
    <property type="entry name" value="ANK"/>
    <property type="match status" value="7"/>
</dbReference>
<dbReference type="PROSITE" id="PS00678">
    <property type="entry name" value="WD_REPEATS_1"/>
    <property type="match status" value="2"/>
</dbReference>
<evidence type="ECO:0000256" key="3">
    <source>
        <dbReference type="ARBA" id="ARBA00023043"/>
    </source>
</evidence>
<accession>A0A4Q4TLW5</accession>
<dbReference type="PANTHER" id="PTHR24198">
    <property type="entry name" value="ANKYRIN REPEAT AND PROTEIN KINASE DOMAIN-CONTAINING PROTEIN"/>
    <property type="match status" value="1"/>
</dbReference>
<proteinExistence type="predicted"/>
<feature type="repeat" description="WD" evidence="5">
    <location>
        <begin position="922"/>
        <end position="963"/>
    </location>
</feature>
<keyword evidence="3 4" id="KW-0040">ANK repeat</keyword>
<dbReference type="PROSITE" id="PS50297">
    <property type="entry name" value="ANK_REP_REGION"/>
    <property type="match status" value="5"/>
</dbReference>
<evidence type="ECO:0000259" key="7">
    <source>
        <dbReference type="Pfam" id="PF24883"/>
    </source>
</evidence>
<dbReference type="Pfam" id="PF00023">
    <property type="entry name" value="Ank"/>
    <property type="match status" value="1"/>
</dbReference>
<dbReference type="EMBL" id="QJNU01000088">
    <property type="protein sequence ID" value="RYP07648.1"/>
    <property type="molecule type" value="Genomic_DNA"/>
</dbReference>
<dbReference type="InterPro" id="IPR054471">
    <property type="entry name" value="GPIID_WHD"/>
</dbReference>
<dbReference type="InterPro" id="IPR056884">
    <property type="entry name" value="NPHP3-like_N"/>
</dbReference>
<evidence type="ECO:0000313" key="9">
    <source>
        <dbReference type="Proteomes" id="UP000293360"/>
    </source>
</evidence>